<reference evidence="3" key="1">
    <citation type="submission" date="2021-03" db="EMBL/GenBank/DDBJ databases">
        <title>Chromosome level genome of the anhydrobiotic midge Polypedilum vanderplanki.</title>
        <authorList>
            <person name="Yoshida Y."/>
            <person name="Kikawada T."/>
            <person name="Gusev O."/>
        </authorList>
    </citation>
    <scope>NUCLEOTIDE SEQUENCE</scope>
    <source>
        <strain evidence="3">NIAS01</strain>
        <tissue evidence="3">Whole body or cell culture</tissue>
    </source>
</reference>
<comment type="caution">
    <text evidence="3">The sequence shown here is derived from an EMBL/GenBank/DDBJ whole genome shotgun (WGS) entry which is preliminary data.</text>
</comment>
<dbReference type="SUPFAM" id="SSF52058">
    <property type="entry name" value="L domain-like"/>
    <property type="match status" value="1"/>
</dbReference>
<evidence type="ECO:0000313" key="4">
    <source>
        <dbReference type="Proteomes" id="UP001107558"/>
    </source>
</evidence>
<organism evidence="3 4">
    <name type="scientific">Polypedilum vanderplanki</name>
    <name type="common">Sleeping chironomid midge</name>
    <dbReference type="NCBI Taxonomy" id="319348"/>
    <lineage>
        <taxon>Eukaryota</taxon>
        <taxon>Metazoa</taxon>
        <taxon>Ecdysozoa</taxon>
        <taxon>Arthropoda</taxon>
        <taxon>Hexapoda</taxon>
        <taxon>Insecta</taxon>
        <taxon>Pterygota</taxon>
        <taxon>Neoptera</taxon>
        <taxon>Endopterygota</taxon>
        <taxon>Diptera</taxon>
        <taxon>Nematocera</taxon>
        <taxon>Chironomoidea</taxon>
        <taxon>Chironomidae</taxon>
        <taxon>Chironominae</taxon>
        <taxon>Polypedilum</taxon>
        <taxon>Polypedilum</taxon>
    </lineage>
</organism>
<name>A0A9J6BCI1_POLVA</name>
<dbReference type="Gene3D" id="3.80.10.10">
    <property type="entry name" value="Ribonuclease Inhibitor"/>
    <property type="match status" value="1"/>
</dbReference>
<dbReference type="AlphaFoldDB" id="A0A9J6BCI1"/>
<sequence length="353" mass="41506">MKWCIAEFNPIIISKDHIIQKVTLSENRNWSIIEIIIRDQTMYYFPKFNTNLFDEIIKLVISNSKLKQIHREDLKQFPKLSYLEIINNDLAEIDNDLFDDNPLIIDVKLNENKIKSIPFEVVMNLEKYEGPMSFINKNKYSEILSKYKNEVREKNKYLVDRDTLINQLQANNTKSTEIIEELEKEKEKLKIEQNELQVNKIQSSEHIQKLQLEIEVLNGKLSNCQQIIQTTENLLTTTTLDTKIVDISTEKRNTEFNSITYFNTIIIAAISITIFLFIELIFYSLYMKLCKKSSSDDSNQISSIKTIQSSSSVCNNKQESQIKVNEYEVPLPYEEHIYDEINLNDITLYRNNK</sequence>
<proteinExistence type="predicted"/>
<feature type="coiled-coil region" evidence="1">
    <location>
        <begin position="165"/>
        <end position="227"/>
    </location>
</feature>
<dbReference type="Proteomes" id="UP001107558">
    <property type="component" value="Chromosome 4"/>
</dbReference>
<evidence type="ECO:0000256" key="1">
    <source>
        <dbReference type="SAM" id="Coils"/>
    </source>
</evidence>
<keyword evidence="2" id="KW-0472">Membrane</keyword>
<feature type="transmembrane region" description="Helical" evidence="2">
    <location>
        <begin position="261"/>
        <end position="286"/>
    </location>
</feature>
<keyword evidence="2" id="KW-0812">Transmembrane</keyword>
<keyword evidence="2" id="KW-1133">Transmembrane helix</keyword>
<keyword evidence="1" id="KW-0175">Coiled coil</keyword>
<dbReference type="EMBL" id="JADBJN010000004">
    <property type="protein sequence ID" value="KAG5667577.1"/>
    <property type="molecule type" value="Genomic_DNA"/>
</dbReference>
<evidence type="ECO:0000256" key="2">
    <source>
        <dbReference type="SAM" id="Phobius"/>
    </source>
</evidence>
<gene>
    <name evidence="3" type="ORF">PVAND_015554</name>
</gene>
<dbReference type="InterPro" id="IPR032675">
    <property type="entry name" value="LRR_dom_sf"/>
</dbReference>
<accession>A0A9J6BCI1</accession>
<keyword evidence="4" id="KW-1185">Reference proteome</keyword>
<dbReference type="OrthoDB" id="2013775at2759"/>
<protein>
    <submittedName>
        <fullName evidence="3">Uncharacterized protein</fullName>
    </submittedName>
</protein>
<evidence type="ECO:0000313" key="3">
    <source>
        <dbReference type="EMBL" id="KAG5667577.1"/>
    </source>
</evidence>